<protein>
    <submittedName>
        <fullName evidence="1">Uncharacterized protein</fullName>
    </submittedName>
</protein>
<proteinExistence type="predicted"/>
<dbReference type="AlphaFoldDB" id="A0AAW1U3G6"/>
<gene>
    <name evidence="1" type="ORF">WA026_016848</name>
</gene>
<accession>A0AAW1U3G6</accession>
<evidence type="ECO:0000313" key="2">
    <source>
        <dbReference type="Proteomes" id="UP001431783"/>
    </source>
</evidence>
<dbReference type="EMBL" id="JARQZJ010000040">
    <property type="protein sequence ID" value="KAK9877103.1"/>
    <property type="molecule type" value="Genomic_DNA"/>
</dbReference>
<reference evidence="1 2" key="1">
    <citation type="submission" date="2023-03" db="EMBL/GenBank/DDBJ databases">
        <title>Genome insight into feeding habits of ladybird beetles.</title>
        <authorList>
            <person name="Li H.-S."/>
            <person name="Huang Y.-H."/>
            <person name="Pang H."/>
        </authorList>
    </citation>
    <scope>NUCLEOTIDE SEQUENCE [LARGE SCALE GENOMIC DNA]</scope>
    <source>
        <strain evidence="1">SYSU_2023b</strain>
        <tissue evidence="1">Whole body</tissue>
    </source>
</reference>
<name>A0AAW1U3G6_9CUCU</name>
<sequence length="106" mass="12198">MIKVAGSLEPIWNSTYGRERCLKHPHGVHCGKKEGFTPLGSYAKTSPVKQGNQVSHCSSYQLDLDRMRRIDISPHVCCFRSEWEIANLGRGRKRFSHTNWNSSKYF</sequence>
<comment type="caution">
    <text evidence="1">The sequence shown here is derived from an EMBL/GenBank/DDBJ whole genome shotgun (WGS) entry which is preliminary data.</text>
</comment>
<evidence type="ECO:0000313" key="1">
    <source>
        <dbReference type="EMBL" id="KAK9877103.1"/>
    </source>
</evidence>
<keyword evidence="2" id="KW-1185">Reference proteome</keyword>
<dbReference type="Proteomes" id="UP001431783">
    <property type="component" value="Unassembled WGS sequence"/>
</dbReference>
<organism evidence="1 2">
    <name type="scientific">Henosepilachna vigintioctopunctata</name>
    <dbReference type="NCBI Taxonomy" id="420089"/>
    <lineage>
        <taxon>Eukaryota</taxon>
        <taxon>Metazoa</taxon>
        <taxon>Ecdysozoa</taxon>
        <taxon>Arthropoda</taxon>
        <taxon>Hexapoda</taxon>
        <taxon>Insecta</taxon>
        <taxon>Pterygota</taxon>
        <taxon>Neoptera</taxon>
        <taxon>Endopterygota</taxon>
        <taxon>Coleoptera</taxon>
        <taxon>Polyphaga</taxon>
        <taxon>Cucujiformia</taxon>
        <taxon>Coccinelloidea</taxon>
        <taxon>Coccinellidae</taxon>
        <taxon>Epilachninae</taxon>
        <taxon>Epilachnini</taxon>
        <taxon>Henosepilachna</taxon>
    </lineage>
</organism>